<keyword evidence="15" id="KW-1185">Reference proteome</keyword>
<comment type="subunit">
    <text evidence="7">Homodimer. Forms a stable heterotetrameric complex of 2 MoeB and 2 MoaD during adenylation of MoaD.</text>
</comment>
<comment type="caution">
    <text evidence="14">The sequence shown here is derived from an EMBL/GenBank/DDBJ whole genome shotgun (WGS) entry which is preliminary data.</text>
</comment>
<evidence type="ECO:0000256" key="4">
    <source>
        <dbReference type="ARBA" id="ARBA00022840"/>
    </source>
</evidence>
<dbReference type="EMBL" id="MCGG01000086">
    <property type="protein sequence ID" value="OEJ63729.1"/>
    <property type="molecule type" value="Genomic_DNA"/>
</dbReference>
<dbReference type="GO" id="GO:0004792">
    <property type="term" value="F:thiosulfate-cyanide sulfurtransferase activity"/>
    <property type="evidence" value="ECO:0007669"/>
    <property type="project" value="TreeGrafter"/>
</dbReference>
<keyword evidence="14" id="KW-0548">Nucleotidyltransferase</keyword>
<keyword evidence="3" id="KW-0547">Nucleotide-binding</keyword>
<dbReference type="OrthoDB" id="9804286at2"/>
<dbReference type="CDD" id="cd00757">
    <property type="entry name" value="ThiF_MoeB_HesA_family"/>
    <property type="match status" value="1"/>
</dbReference>
<dbReference type="GO" id="GO:0005524">
    <property type="term" value="F:ATP binding"/>
    <property type="evidence" value="ECO:0007669"/>
    <property type="project" value="UniProtKB-KW"/>
</dbReference>
<reference evidence="15" key="1">
    <citation type="submission" date="2016-07" db="EMBL/GenBank/DDBJ databases">
        <authorList>
            <person name="Florea S."/>
            <person name="Webb J.S."/>
            <person name="Jaromczyk J."/>
            <person name="Schardl C.L."/>
        </authorList>
    </citation>
    <scope>NUCLEOTIDE SEQUENCE [LARGE SCALE GENOMIC DNA]</scope>
    <source>
        <strain evidence="15">MV-1</strain>
    </source>
</reference>
<evidence type="ECO:0000256" key="11">
    <source>
        <dbReference type="ARBA" id="ARBA00075328"/>
    </source>
</evidence>
<dbReference type="GO" id="GO:0008146">
    <property type="term" value="F:sulfotransferase activity"/>
    <property type="evidence" value="ECO:0007669"/>
    <property type="project" value="TreeGrafter"/>
</dbReference>
<comment type="catalytic activity">
    <reaction evidence="5">
        <text>[molybdopterin-synthase sulfur-carrier protein]-C-terminal Gly-Gly + ATP + H(+) = [molybdopterin-synthase sulfur-carrier protein]-C-terminal Gly-Gly-AMP + diphosphate</text>
        <dbReference type="Rhea" id="RHEA:43616"/>
        <dbReference type="Rhea" id="RHEA-COMP:12159"/>
        <dbReference type="Rhea" id="RHEA-COMP:12202"/>
        <dbReference type="ChEBI" id="CHEBI:15378"/>
        <dbReference type="ChEBI" id="CHEBI:30616"/>
        <dbReference type="ChEBI" id="CHEBI:33019"/>
        <dbReference type="ChEBI" id="CHEBI:90618"/>
        <dbReference type="ChEBI" id="CHEBI:90778"/>
        <dbReference type="EC" id="2.7.7.80"/>
    </reaction>
</comment>
<evidence type="ECO:0000256" key="8">
    <source>
        <dbReference type="ARBA" id="ARBA00066884"/>
    </source>
</evidence>
<dbReference type="FunFam" id="3.40.50.720:FF:000033">
    <property type="entry name" value="Adenylyltransferase and sulfurtransferase MOCS3"/>
    <property type="match status" value="1"/>
</dbReference>
<dbReference type="Proteomes" id="UP000095347">
    <property type="component" value="Unassembled WGS sequence"/>
</dbReference>
<evidence type="ECO:0000256" key="3">
    <source>
        <dbReference type="ARBA" id="ARBA00022741"/>
    </source>
</evidence>
<comment type="similarity">
    <text evidence="1">Belongs to the HesA/MoeB/ThiF family.</text>
</comment>
<evidence type="ECO:0000313" key="15">
    <source>
        <dbReference type="Proteomes" id="UP000095347"/>
    </source>
</evidence>
<dbReference type="GO" id="GO:0061605">
    <property type="term" value="F:molybdopterin-synthase adenylyltransferase activity"/>
    <property type="evidence" value="ECO:0007669"/>
    <property type="project" value="UniProtKB-EC"/>
</dbReference>
<dbReference type="InterPro" id="IPR035985">
    <property type="entry name" value="Ubiquitin-activating_enz"/>
</dbReference>
<sequence>MSLDFSESQIQRYARHILLPQVGGQGQEKLLKSKVLVIGAGGLGSPVLMYLAAAGVGTIGIVDDDVVDLSNLQRQIIHTTDSVGSAKVDSAAKTLNAINPDVKVVLHKQRLNVDNALDLMAGYDLVTDGSDNFATRFLVNDAAYFSRTPLVSGAILRFDGQVATFKNFPGGHTDGPCYRCIFREPPPPGQIPSCSEAGVLGVLCGTVGSLQATEIIKELLGIGETLSGQLLIYDALGTQFRTIKVKRDPGCPLCGENPTILDLSIHKNPIAEACRTEDHRG</sequence>
<dbReference type="NCBIfam" id="NF004281">
    <property type="entry name" value="PRK05690.1"/>
    <property type="match status" value="1"/>
</dbReference>
<evidence type="ECO:0000313" key="14">
    <source>
        <dbReference type="EMBL" id="OEJ63729.1"/>
    </source>
</evidence>
<dbReference type="SUPFAM" id="SSF69572">
    <property type="entry name" value="Activating enzymes of the ubiquitin-like proteins"/>
    <property type="match status" value="1"/>
</dbReference>
<dbReference type="GO" id="GO:0005829">
    <property type="term" value="C:cytosol"/>
    <property type="evidence" value="ECO:0007669"/>
    <property type="project" value="TreeGrafter"/>
</dbReference>
<evidence type="ECO:0000256" key="1">
    <source>
        <dbReference type="ARBA" id="ARBA00009919"/>
    </source>
</evidence>
<name>A0A1E5Q2U4_9PROT</name>
<evidence type="ECO:0000256" key="2">
    <source>
        <dbReference type="ARBA" id="ARBA00022679"/>
    </source>
</evidence>
<dbReference type="PANTHER" id="PTHR10953">
    <property type="entry name" value="UBIQUITIN-ACTIVATING ENZYME E1"/>
    <property type="match status" value="1"/>
</dbReference>
<evidence type="ECO:0000256" key="6">
    <source>
        <dbReference type="ARBA" id="ARBA00055169"/>
    </source>
</evidence>
<dbReference type="AlphaFoldDB" id="A0A1E5Q2U4"/>
<dbReference type="Gene3D" id="3.40.50.720">
    <property type="entry name" value="NAD(P)-binding Rossmann-like Domain"/>
    <property type="match status" value="1"/>
</dbReference>
<evidence type="ECO:0000256" key="12">
    <source>
        <dbReference type="ARBA" id="ARBA00078531"/>
    </source>
</evidence>
<comment type="function">
    <text evidence="6">Catalyzes the adenylation by ATP of the carboxyl group of the C-terminal glycine of sulfur carrier protein MoaD.</text>
</comment>
<dbReference type="InterPro" id="IPR000594">
    <property type="entry name" value="ThiF_NAD_FAD-bd"/>
</dbReference>
<accession>A0A1E5Q2U4</accession>
<dbReference type="InterPro" id="IPR045886">
    <property type="entry name" value="ThiF/MoeB/HesA"/>
</dbReference>
<keyword evidence="2 14" id="KW-0808">Transferase</keyword>
<dbReference type="PANTHER" id="PTHR10953:SF102">
    <property type="entry name" value="ADENYLYLTRANSFERASE AND SULFURTRANSFERASE MOCS3"/>
    <property type="match status" value="1"/>
</dbReference>
<feature type="domain" description="THIF-type NAD/FAD binding fold" evidence="13">
    <location>
        <begin position="13"/>
        <end position="252"/>
    </location>
</feature>
<dbReference type="RefSeq" id="WP_069959570.1">
    <property type="nucleotide sequence ID" value="NZ_MCGG01000086.1"/>
</dbReference>
<protein>
    <recommendedName>
        <fullName evidence="9">Molybdopterin-synthase adenylyltransferase</fullName>
        <ecNumber evidence="8">2.7.7.80</ecNumber>
    </recommendedName>
    <alternativeName>
        <fullName evidence="12">MoaD protein adenylase</fullName>
    </alternativeName>
    <alternativeName>
        <fullName evidence="10">Molybdopterin-converting factor subunit 1 adenylase</fullName>
    </alternativeName>
    <alternativeName>
        <fullName evidence="11">Sulfur carrier protein MoaD adenylyltransferase</fullName>
    </alternativeName>
</protein>
<evidence type="ECO:0000256" key="5">
    <source>
        <dbReference type="ARBA" id="ARBA00052218"/>
    </source>
</evidence>
<dbReference type="EC" id="2.7.7.80" evidence="8"/>
<keyword evidence="4" id="KW-0067">ATP-binding</keyword>
<dbReference type="Pfam" id="PF00899">
    <property type="entry name" value="ThiF"/>
    <property type="match status" value="1"/>
</dbReference>
<organism evidence="14 15">
    <name type="scientific">Magnetovibrio blakemorei</name>
    <dbReference type="NCBI Taxonomy" id="28181"/>
    <lineage>
        <taxon>Bacteria</taxon>
        <taxon>Pseudomonadati</taxon>
        <taxon>Pseudomonadota</taxon>
        <taxon>Alphaproteobacteria</taxon>
        <taxon>Rhodospirillales</taxon>
        <taxon>Magnetovibrionaceae</taxon>
        <taxon>Magnetovibrio</taxon>
    </lineage>
</organism>
<dbReference type="STRING" id="28181.BEN30_17445"/>
<gene>
    <name evidence="14" type="ORF">BEN30_17445</name>
</gene>
<evidence type="ECO:0000256" key="7">
    <source>
        <dbReference type="ARBA" id="ARBA00063809"/>
    </source>
</evidence>
<evidence type="ECO:0000256" key="9">
    <source>
        <dbReference type="ARBA" id="ARBA00073635"/>
    </source>
</evidence>
<evidence type="ECO:0000256" key="10">
    <source>
        <dbReference type="ARBA" id="ARBA00075110"/>
    </source>
</evidence>
<dbReference type="GO" id="GO:0008641">
    <property type="term" value="F:ubiquitin-like modifier activating enzyme activity"/>
    <property type="evidence" value="ECO:0007669"/>
    <property type="project" value="InterPro"/>
</dbReference>
<proteinExistence type="inferred from homology"/>
<evidence type="ECO:0000259" key="13">
    <source>
        <dbReference type="Pfam" id="PF00899"/>
    </source>
</evidence>